<dbReference type="Pfam" id="PF00266">
    <property type="entry name" value="Aminotran_5"/>
    <property type="match status" value="1"/>
</dbReference>
<keyword evidence="3" id="KW-1185">Reference proteome</keyword>
<dbReference type="Gene3D" id="3.90.1150.10">
    <property type="entry name" value="Aspartate Aminotransferase, domain 1"/>
    <property type="match status" value="1"/>
</dbReference>
<dbReference type="STRING" id="418495.SAMN05216215_100999"/>
<dbReference type="PANTHER" id="PTHR43586:SF21">
    <property type="entry name" value="PYRIDOXAL PHOSPHATE (PLP)-DEPENDENT ASPARTATE AMINOTRANSFERASE SUPERFAMILY"/>
    <property type="match status" value="1"/>
</dbReference>
<dbReference type="InterPro" id="IPR000192">
    <property type="entry name" value="Aminotrans_V_dom"/>
</dbReference>
<dbReference type="InterPro" id="IPR015422">
    <property type="entry name" value="PyrdxlP-dep_Trfase_small"/>
</dbReference>
<feature type="domain" description="Aminotransferase class V" evidence="1">
    <location>
        <begin position="21"/>
        <end position="394"/>
    </location>
</feature>
<dbReference type="RefSeq" id="WP_093265021.1">
    <property type="nucleotide sequence ID" value="NZ_FNOK01000009.1"/>
</dbReference>
<dbReference type="InterPro" id="IPR015421">
    <property type="entry name" value="PyrdxlP-dep_Trfase_major"/>
</dbReference>
<protein>
    <submittedName>
        <fullName evidence="2">Cysteine desulfurase family protein, VC1184 subfamily</fullName>
    </submittedName>
</protein>
<reference evidence="3" key="1">
    <citation type="submission" date="2016-10" db="EMBL/GenBank/DDBJ databases">
        <authorList>
            <person name="Varghese N."/>
            <person name="Submissions S."/>
        </authorList>
    </citation>
    <scope>NUCLEOTIDE SEQUENCE [LARGE SCALE GENOMIC DNA]</scope>
    <source>
        <strain evidence="3">CGMCC 4.3530</strain>
    </source>
</reference>
<evidence type="ECO:0000313" key="3">
    <source>
        <dbReference type="Proteomes" id="UP000199529"/>
    </source>
</evidence>
<dbReference type="AlphaFoldDB" id="A0A1H3AEF9"/>
<name>A0A1H3AEF9_9PSEU</name>
<dbReference type="PANTHER" id="PTHR43586">
    <property type="entry name" value="CYSTEINE DESULFURASE"/>
    <property type="match status" value="1"/>
</dbReference>
<dbReference type="InterPro" id="IPR011340">
    <property type="entry name" value="Cys_dSase-rel"/>
</dbReference>
<dbReference type="SUPFAM" id="SSF53383">
    <property type="entry name" value="PLP-dependent transferases"/>
    <property type="match status" value="1"/>
</dbReference>
<evidence type="ECO:0000259" key="1">
    <source>
        <dbReference type="Pfam" id="PF00266"/>
    </source>
</evidence>
<accession>A0A1H3AEF9</accession>
<evidence type="ECO:0000313" key="2">
    <source>
        <dbReference type="EMBL" id="SDX28056.1"/>
    </source>
</evidence>
<proteinExistence type="predicted"/>
<gene>
    <name evidence="2" type="ORF">SAMN05216215_100999</name>
</gene>
<organism evidence="2 3">
    <name type="scientific">Saccharopolyspora shandongensis</name>
    <dbReference type="NCBI Taxonomy" id="418495"/>
    <lineage>
        <taxon>Bacteria</taxon>
        <taxon>Bacillati</taxon>
        <taxon>Actinomycetota</taxon>
        <taxon>Actinomycetes</taxon>
        <taxon>Pseudonocardiales</taxon>
        <taxon>Pseudonocardiaceae</taxon>
        <taxon>Saccharopolyspora</taxon>
    </lineage>
</organism>
<dbReference type="InterPro" id="IPR015424">
    <property type="entry name" value="PyrdxlP-dep_Trfase"/>
</dbReference>
<dbReference type="Proteomes" id="UP000199529">
    <property type="component" value="Unassembled WGS sequence"/>
</dbReference>
<dbReference type="NCBIfam" id="TIGR01976">
    <property type="entry name" value="am_tr_V_VC1184"/>
    <property type="match status" value="1"/>
</dbReference>
<dbReference type="EMBL" id="FNOK01000009">
    <property type="protein sequence ID" value="SDX28056.1"/>
    <property type="molecule type" value="Genomic_DNA"/>
</dbReference>
<dbReference type="Gene3D" id="3.40.640.10">
    <property type="entry name" value="Type I PLP-dependent aspartate aminotransferase-like (Major domain)"/>
    <property type="match status" value="1"/>
</dbReference>
<dbReference type="OrthoDB" id="7592443at2"/>
<sequence>MAFDVEKIRAQYPALADGRAWLDGAAGTQVPQSVIEAVSDAYRVGTSNVGGPYESSRRSAGIVAEARAAVADLVGAPEPGCVAFGPSMTALTYRFADVFAAGWRPGHEIVVTQLDHDANVRPWVQHAQRAGAAVRMAELDPATGELPVENVTGLIGERTKLVAVTAASNVLGIMPDLRAITDRARQVGAVSYVDGVQHCPHAHVRLDELGADLYATSAYKWAGPHLAAVVAADPWSLENLHPDKLAPSPDTSPERFELGTNPFAAMAGVVAAVEHLAGLDSDADGSRAERLAVSRRSVQAHEGELAKELFDGLAALDGVVRYGAPQGSCTPTAFFGLPGKEPSDVAEQLAESGLNVSHGHSYAWETVHALGIGPTGGVRASLSHYTSQAEVRRLLDALAEISGRR</sequence>